<keyword evidence="5" id="KW-0539">Nucleus</keyword>
<keyword evidence="4" id="KW-0804">Transcription</keyword>
<evidence type="ECO:0000256" key="3">
    <source>
        <dbReference type="ARBA" id="ARBA00023015"/>
    </source>
</evidence>
<evidence type="ECO:0000256" key="6">
    <source>
        <dbReference type="SAM" id="MobiDB-lite"/>
    </source>
</evidence>
<dbReference type="Proteomes" id="UP001172673">
    <property type="component" value="Unassembled WGS sequence"/>
</dbReference>
<keyword evidence="3" id="KW-0805">Transcription regulation</keyword>
<evidence type="ECO:0000313" key="8">
    <source>
        <dbReference type="EMBL" id="KAJ9608877.1"/>
    </source>
</evidence>
<dbReference type="GO" id="GO:0030435">
    <property type="term" value="P:sporulation resulting in formation of a cellular spore"/>
    <property type="evidence" value="ECO:0007669"/>
    <property type="project" value="UniProtKB-KW"/>
</dbReference>
<reference evidence="8" key="1">
    <citation type="submission" date="2022-10" db="EMBL/GenBank/DDBJ databases">
        <title>Culturing micro-colonial fungi from biological soil crusts in the Mojave desert and describing Neophaeococcomyces mojavensis, and introducing the new genera and species Taxawa tesnikishii.</title>
        <authorList>
            <person name="Kurbessoian T."/>
            <person name="Stajich J.E."/>
        </authorList>
    </citation>
    <scope>NUCLEOTIDE SEQUENCE</scope>
    <source>
        <strain evidence="8">TK_41</strain>
    </source>
</reference>
<dbReference type="PANTHER" id="PTHR33572:SF17">
    <property type="entry name" value="SEXUAL DEVELOPMENT REGULATOR VELC"/>
    <property type="match status" value="1"/>
</dbReference>
<comment type="subcellular location">
    <subcellularLocation>
        <location evidence="1">Nucleus</location>
    </subcellularLocation>
</comment>
<feature type="compositionally biased region" description="Pro residues" evidence="6">
    <location>
        <begin position="304"/>
        <end position="318"/>
    </location>
</feature>
<feature type="compositionally biased region" description="Low complexity" evidence="6">
    <location>
        <begin position="58"/>
        <end position="67"/>
    </location>
</feature>
<protein>
    <recommendedName>
        <fullName evidence="7">Velvet domain-containing protein</fullName>
    </recommendedName>
</protein>
<dbReference type="Pfam" id="PF11754">
    <property type="entry name" value="Velvet"/>
    <property type="match status" value="2"/>
</dbReference>
<comment type="caution">
    <text evidence="8">The sequence shown here is derived from an EMBL/GenBank/DDBJ whole genome shotgun (WGS) entry which is preliminary data.</text>
</comment>
<feature type="region of interest" description="Disordered" evidence="6">
    <location>
        <begin position="415"/>
        <end position="449"/>
    </location>
</feature>
<keyword evidence="2" id="KW-0749">Sporulation</keyword>
<keyword evidence="9" id="KW-1185">Reference proteome</keyword>
<evidence type="ECO:0000256" key="2">
    <source>
        <dbReference type="ARBA" id="ARBA00022969"/>
    </source>
</evidence>
<organism evidence="8 9">
    <name type="scientific">Cladophialophora chaetospira</name>
    <dbReference type="NCBI Taxonomy" id="386627"/>
    <lineage>
        <taxon>Eukaryota</taxon>
        <taxon>Fungi</taxon>
        <taxon>Dikarya</taxon>
        <taxon>Ascomycota</taxon>
        <taxon>Pezizomycotina</taxon>
        <taxon>Eurotiomycetes</taxon>
        <taxon>Chaetothyriomycetidae</taxon>
        <taxon>Chaetothyriales</taxon>
        <taxon>Herpotrichiellaceae</taxon>
        <taxon>Cladophialophora</taxon>
    </lineage>
</organism>
<evidence type="ECO:0000256" key="5">
    <source>
        <dbReference type="ARBA" id="ARBA00023242"/>
    </source>
</evidence>
<feature type="domain" description="Velvet" evidence="7">
    <location>
        <begin position="195"/>
        <end position="416"/>
    </location>
</feature>
<dbReference type="AlphaFoldDB" id="A0AA39CHE4"/>
<dbReference type="InterPro" id="IPR038491">
    <property type="entry name" value="Velvet_dom_sf"/>
</dbReference>
<dbReference type="EMBL" id="JAPDRK010000009">
    <property type="protein sequence ID" value="KAJ9608877.1"/>
    <property type="molecule type" value="Genomic_DNA"/>
</dbReference>
<evidence type="ECO:0000313" key="9">
    <source>
        <dbReference type="Proteomes" id="UP001172673"/>
    </source>
</evidence>
<name>A0AA39CHE4_9EURO</name>
<feature type="compositionally biased region" description="Low complexity" evidence="6">
    <location>
        <begin position="79"/>
        <end position="91"/>
    </location>
</feature>
<dbReference type="InterPro" id="IPR037525">
    <property type="entry name" value="Velvet_dom"/>
</dbReference>
<dbReference type="GO" id="GO:0005634">
    <property type="term" value="C:nucleus"/>
    <property type="evidence" value="ECO:0007669"/>
    <property type="project" value="UniProtKB-SubCell"/>
</dbReference>
<accession>A0AA39CHE4</accession>
<evidence type="ECO:0000259" key="7">
    <source>
        <dbReference type="PROSITE" id="PS51821"/>
    </source>
</evidence>
<proteinExistence type="predicted"/>
<feature type="compositionally biased region" description="Pro residues" evidence="6">
    <location>
        <begin position="68"/>
        <end position="78"/>
    </location>
</feature>
<feature type="region of interest" description="Disordered" evidence="6">
    <location>
        <begin position="291"/>
        <end position="328"/>
    </location>
</feature>
<gene>
    <name evidence="8" type="ORF">H2200_006648</name>
</gene>
<feature type="region of interest" description="Disordered" evidence="6">
    <location>
        <begin position="163"/>
        <end position="224"/>
    </location>
</feature>
<evidence type="ECO:0000256" key="4">
    <source>
        <dbReference type="ARBA" id="ARBA00023163"/>
    </source>
</evidence>
<dbReference type="PANTHER" id="PTHR33572">
    <property type="entry name" value="SPORE DEVELOPMENT REGULATOR VOSA"/>
    <property type="match status" value="1"/>
</dbReference>
<feature type="compositionally biased region" description="Basic residues" evidence="6">
    <location>
        <begin position="197"/>
        <end position="207"/>
    </location>
</feature>
<feature type="region of interest" description="Disordered" evidence="6">
    <location>
        <begin position="58"/>
        <end position="150"/>
    </location>
</feature>
<dbReference type="InterPro" id="IPR021740">
    <property type="entry name" value="Velvet"/>
</dbReference>
<dbReference type="PROSITE" id="PS51821">
    <property type="entry name" value="VELVET"/>
    <property type="match status" value="1"/>
</dbReference>
<feature type="compositionally biased region" description="Polar residues" evidence="6">
    <location>
        <begin position="102"/>
        <end position="137"/>
    </location>
</feature>
<sequence length="449" mass="49245">MTLTVHTSSATTVYLHGGQQQPRFFSLTANESTRKAMQTSQDLGPSPVRAVSAFDQATSSISSTTGPSSPPTSWPAPTWPASTLPPLAPSLQPRLRMERSPETGSALSPLSQRSRQSTAVQSPETQGFSSRRPSYENSPFGGSRGETRDRQQNYDWSIGNSVRHVPYSTASPSNLGARGLSNLGARGPSDSSARSANPRRFHLHIRQQPRAARAGPDGKDRRAIDPPPIVQLLVDDFNPDSPEDLAEIQSTFWVVHCRLVAAFAPETDVSTQSHFTEDGRREVQRLLLGTTVASPHQTSDDPDPPSMRPHPITKPPSPTTTAFPILNRSPRLPHEIPGAFFIFADVSVRKAGEYRLQFTLMKMEPALLMQGSTVPAIDVVTSDRFRAVNAKDFDQVHPSTPLVIGLLNRGAPFPLKLKKGTREGQRKRRQRSEEDSDEDESEDHGTSHF</sequence>
<evidence type="ECO:0000256" key="1">
    <source>
        <dbReference type="ARBA" id="ARBA00004123"/>
    </source>
</evidence>
<dbReference type="Gene3D" id="2.60.40.3960">
    <property type="entry name" value="Velvet domain"/>
    <property type="match status" value="1"/>
</dbReference>